<dbReference type="GO" id="GO:0005737">
    <property type="term" value="C:cytoplasm"/>
    <property type="evidence" value="ECO:0007669"/>
    <property type="project" value="TreeGrafter"/>
</dbReference>
<gene>
    <name evidence="2" type="ORF">FOM92_04445</name>
</gene>
<keyword evidence="3" id="KW-1185">Reference proteome</keyword>
<name>A0A553WJ43_9SPHN</name>
<keyword evidence="2" id="KW-0808">Transferase</keyword>
<dbReference type="InterPro" id="IPR036249">
    <property type="entry name" value="Thioredoxin-like_sf"/>
</dbReference>
<dbReference type="Gene3D" id="1.20.1050.10">
    <property type="match status" value="1"/>
</dbReference>
<evidence type="ECO:0000313" key="2">
    <source>
        <dbReference type="EMBL" id="TSB04671.1"/>
    </source>
</evidence>
<dbReference type="InterPro" id="IPR036282">
    <property type="entry name" value="Glutathione-S-Trfase_C_sf"/>
</dbReference>
<protein>
    <submittedName>
        <fullName evidence="2">Glutathione S-transferase</fullName>
    </submittedName>
</protein>
<dbReference type="GO" id="GO:0016740">
    <property type="term" value="F:transferase activity"/>
    <property type="evidence" value="ECO:0007669"/>
    <property type="project" value="UniProtKB-KW"/>
</dbReference>
<sequence length="208" mass="23946">MSARPLLYSFRRCPYAMRARMAIAVSRVNVELREVVLRDKPQELHEASPKATVPVLVDGARVLDESLDIMRWALAHNDPELWLDHVDEELIVTNDGPFKHHLDRYKYPSRYDLPDGIANRDAALAHLELLNERVVNGGYLGPGRPAFTDIALFPFVRQFAATDPNWFDALPLPDLKRWLENLVTSPLFRAIMTRYPQWRTGDPPTYFP</sequence>
<accession>A0A553WJ43</accession>
<dbReference type="InterPro" id="IPR004045">
    <property type="entry name" value="Glutathione_S-Trfase_N"/>
</dbReference>
<dbReference type="Proteomes" id="UP000320160">
    <property type="component" value="Unassembled WGS sequence"/>
</dbReference>
<dbReference type="PROSITE" id="PS51354">
    <property type="entry name" value="GLUTAREDOXIN_2"/>
    <property type="match status" value="1"/>
</dbReference>
<dbReference type="Gene3D" id="3.40.30.10">
    <property type="entry name" value="Glutaredoxin"/>
    <property type="match status" value="1"/>
</dbReference>
<dbReference type="SUPFAM" id="SSF52833">
    <property type="entry name" value="Thioredoxin-like"/>
    <property type="match status" value="1"/>
</dbReference>
<dbReference type="Pfam" id="PF13410">
    <property type="entry name" value="GST_C_2"/>
    <property type="match status" value="1"/>
</dbReference>
<feature type="domain" description="GST N-terminal" evidence="1">
    <location>
        <begin position="3"/>
        <end position="81"/>
    </location>
</feature>
<evidence type="ECO:0000313" key="3">
    <source>
        <dbReference type="Proteomes" id="UP000320160"/>
    </source>
</evidence>
<dbReference type="CDD" id="cd03196">
    <property type="entry name" value="GST_C_5"/>
    <property type="match status" value="1"/>
</dbReference>
<dbReference type="EMBL" id="VKKU01000001">
    <property type="protein sequence ID" value="TSB04671.1"/>
    <property type="molecule type" value="Genomic_DNA"/>
</dbReference>
<comment type="caution">
    <text evidence="2">The sequence shown here is derived from an EMBL/GenBank/DDBJ whole genome shotgun (WGS) entry which is preliminary data.</text>
</comment>
<dbReference type="OrthoDB" id="9813092at2"/>
<dbReference type="PANTHER" id="PTHR43968:SF6">
    <property type="entry name" value="GLUTATHIONE S-TRANSFERASE OMEGA"/>
    <property type="match status" value="1"/>
</dbReference>
<dbReference type="InterPro" id="IPR050983">
    <property type="entry name" value="GST_Omega/HSP26"/>
</dbReference>
<evidence type="ECO:0000259" key="1">
    <source>
        <dbReference type="PROSITE" id="PS50404"/>
    </source>
</evidence>
<proteinExistence type="predicted"/>
<dbReference type="PANTHER" id="PTHR43968">
    <property type="match status" value="1"/>
</dbReference>
<reference evidence="2 3" key="1">
    <citation type="submission" date="2019-07" db="EMBL/GenBank/DDBJ databases">
        <authorList>
            <person name="Park M."/>
        </authorList>
    </citation>
    <scope>NUCLEOTIDE SEQUENCE [LARGE SCALE GENOMIC DNA]</scope>
    <source>
        <strain evidence="2 3">KCTC32445</strain>
    </source>
</reference>
<dbReference type="Pfam" id="PF13417">
    <property type="entry name" value="GST_N_3"/>
    <property type="match status" value="1"/>
</dbReference>
<dbReference type="RefSeq" id="WP_143775559.1">
    <property type="nucleotide sequence ID" value="NZ_VKKU01000001.1"/>
</dbReference>
<dbReference type="AlphaFoldDB" id="A0A553WJ43"/>
<dbReference type="PROSITE" id="PS50404">
    <property type="entry name" value="GST_NTER"/>
    <property type="match status" value="1"/>
</dbReference>
<organism evidence="2 3">
    <name type="scientific">Sphingorhabdus contaminans</name>
    <dbReference type="NCBI Taxonomy" id="1343899"/>
    <lineage>
        <taxon>Bacteria</taxon>
        <taxon>Pseudomonadati</taxon>
        <taxon>Pseudomonadota</taxon>
        <taxon>Alphaproteobacteria</taxon>
        <taxon>Sphingomonadales</taxon>
        <taxon>Sphingomonadaceae</taxon>
        <taxon>Sphingorhabdus</taxon>
    </lineage>
</organism>
<dbReference type="SUPFAM" id="SSF47616">
    <property type="entry name" value="GST C-terminal domain-like"/>
    <property type="match status" value="1"/>
</dbReference>